<comment type="caution">
    <text evidence="2">The sequence shown here is derived from an EMBL/GenBank/DDBJ whole genome shotgun (WGS) entry which is preliminary data.</text>
</comment>
<protein>
    <submittedName>
        <fullName evidence="2">Uncharacterized protein</fullName>
    </submittedName>
</protein>
<name>A0A2T0RKU9_9RHOB</name>
<accession>A0A2T0RKU9</accession>
<proteinExistence type="predicted"/>
<evidence type="ECO:0000313" key="3">
    <source>
        <dbReference type="Proteomes" id="UP000239480"/>
    </source>
</evidence>
<keyword evidence="1" id="KW-1133">Transmembrane helix</keyword>
<feature type="transmembrane region" description="Helical" evidence="1">
    <location>
        <begin position="12"/>
        <end position="29"/>
    </location>
</feature>
<organism evidence="2 3">
    <name type="scientific">Aliiruegeria haliotis</name>
    <dbReference type="NCBI Taxonomy" id="1280846"/>
    <lineage>
        <taxon>Bacteria</taxon>
        <taxon>Pseudomonadati</taxon>
        <taxon>Pseudomonadota</taxon>
        <taxon>Alphaproteobacteria</taxon>
        <taxon>Rhodobacterales</taxon>
        <taxon>Roseobacteraceae</taxon>
        <taxon>Aliiruegeria</taxon>
    </lineage>
</organism>
<dbReference type="EMBL" id="PVTD01000008">
    <property type="protein sequence ID" value="PRY21752.1"/>
    <property type="molecule type" value="Genomic_DNA"/>
</dbReference>
<keyword evidence="1" id="KW-0472">Membrane</keyword>
<reference evidence="2 3" key="1">
    <citation type="submission" date="2018-03" db="EMBL/GenBank/DDBJ databases">
        <title>Genomic Encyclopedia of Archaeal and Bacterial Type Strains, Phase II (KMG-II): from individual species to whole genera.</title>
        <authorList>
            <person name="Goeker M."/>
        </authorList>
    </citation>
    <scope>NUCLEOTIDE SEQUENCE [LARGE SCALE GENOMIC DNA]</scope>
    <source>
        <strain evidence="2 3">DSM 29328</strain>
    </source>
</reference>
<dbReference type="AlphaFoldDB" id="A0A2T0RKU9"/>
<evidence type="ECO:0000256" key="1">
    <source>
        <dbReference type="SAM" id="Phobius"/>
    </source>
</evidence>
<dbReference type="Proteomes" id="UP000239480">
    <property type="component" value="Unassembled WGS sequence"/>
</dbReference>
<keyword evidence="3" id="KW-1185">Reference proteome</keyword>
<keyword evidence="1" id="KW-0812">Transmembrane</keyword>
<gene>
    <name evidence="2" type="ORF">CLV78_10821</name>
</gene>
<sequence length="87" mass="9355">MQSTHSQDPGYMFLALVILIGGLIVATTWQTTQATDAQKGPARVVTLGQSVSRCTTRSFSSGTHKIGCQEDSRSVRRGGGVFMRPPE</sequence>
<evidence type="ECO:0000313" key="2">
    <source>
        <dbReference type="EMBL" id="PRY21752.1"/>
    </source>
</evidence>